<evidence type="ECO:0000256" key="1">
    <source>
        <dbReference type="SAM" id="Phobius"/>
    </source>
</evidence>
<keyword evidence="1" id="KW-1133">Transmembrane helix</keyword>
<sequence>MDSGIITRAIFVTTIILIGRVRLPYMRKGILFLRSLRIGFLAIELY</sequence>
<accession>A0A8S5M8S7</accession>
<feature type="transmembrane region" description="Helical" evidence="1">
    <location>
        <begin position="6"/>
        <end position="25"/>
    </location>
</feature>
<name>A0A8S5M8S7_9CAUD</name>
<proteinExistence type="predicted"/>
<keyword evidence="1" id="KW-0812">Transmembrane</keyword>
<reference evidence="2" key="1">
    <citation type="journal article" date="2021" name="Proc. Natl. Acad. Sci. U.S.A.">
        <title>A Catalog of Tens of Thousands of Viruses from Human Metagenomes Reveals Hidden Associations with Chronic Diseases.</title>
        <authorList>
            <person name="Tisza M.J."/>
            <person name="Buck C.B."/>
        </authorList>
    </citation>
    <scope>NUCLEOTIDE SEQUENCE</scope>
    <source>
        <strain evidence="2">CtPAi1</strain>
    </source>
</reference>
<evidence type="ECO:0000313" key="2">
    <source>
        <dbReference type="EMBL" id="DAD78363.1"/>
    </source>
</evidence>
<protein>
    <submittedName>
        <fullName evidence="2">Uncharacterized protein</fullName>
    </submittedName>
</protein>
<keyword evidence="1" id="KW-0472">Membrane</keyword>
<dbReference type="EMBL" id="BK014842">
    <property type="protein sequence ID" value="DAD78363.1"/>
    <property type="molecule type" value="Genomic_DNA"/>
</dbReference>
<organism evidence="2">
    <name type="scientific">Siphoviridae sp. ctPAi1</name>
    <dbReference type="NCBI Taxonomy" id="2826320"/>
    <lineage>
        <taxon>Viruses</taxon>
        <taxon>Duplodnaviria</taxon>
        <taxon>Heunggongvirae</taxon>
        <taxon>Uroviricota</taxon>
        <taxon>Caudoviricetes</taxon>
    </lineage>
</organism>